<accession>A0A285CNC2</accession>
<dbReference type="EMBL" id="OAOQ01000003">
    <property type="protein sequence ID" value="SNX69042.1"/>
    <property type="molecule type" value="Genomic_DNA"/>
</dbReference>
<dbReference type="AlphaFoldDB" id="A0A285CNC2"/>
<dbReference type="Proteomes" id="UP000219467">
    <property type="component" value="Unassembled WGS sequence"/>
</dbReference>
<keyword evidence="3" id="KW-1185">Reference proteome</keyword>
<reference evidence="3" key="1">
    <citation type="submission" date="2017-08" db="EMBL/GenBank/DDBJ databases">
        <authorList>
            <person name="Varghese N."/>
            <person name="Submissions S."/>
        </authorList>
    </citation>
    <scope>NUCLEOTIDE SEQUENCE [LARGE SCALE GENOMIC DNA]</scope>
    <source>
        <strain evidence="3">JA234</strain>
    </source>
</reference>
<proteinExistence type="predicted"/>
<evidence type="ECO:0000313" key="2">
    <source>
        <dbReference type="EMBL" id="SNX69042.1"/>
    </source>
</evidence>
<evidence type="ECO:0000313" key="3">
    <source>
        <dbReference type="Proteomes" id="UP000219467"/>
    </source>
</evidence>
<evidence type="ECO:0000259" key="1">
    <source>
        <dbReference type="Pfam" id="PF24891"/>
    </source>
</evidence>
<dbReference type="Pfam" id="PF24891">
    <property type="entry name" value="DUF7742"/>
    <property type="match status" value="1"/>
</dbReference>
<dbReference type="RefSeq" id="WP_097029508.1">
    <property type="nucleotide sequence ID" value="NZ_OAOQ01000003.1"/>
</dbReference>
<feature type="domain" description="DUF7742" evidence="1">
    <location>
        <begin position="2"/>
        <end position="85"/>
    </location>
</feature>
<sequence>MRTVLLADLVTVARTLAALPGQERAACLGRLVEQAHSAHKVSKRLGHSHPAWGDGSLGSAASGLPRRREPLGLDADFLDALALIALMLACRARKRSDKHPLSLSQTSTMC</sequence>
<protein>
    <recommendedName>
        <fullName evidence="1">DUF7742 domain-containing protein</fullName>
    </recommendedName>
</protein>
<name>A0A285CNC2_9RHOB</name>
<gene>
    <name evidence="2" type="ORF">SAMN05878503_10327</name>
</gene>
<dbReference type="OrthoDB" id="7863415at2"/>
<dbReference type="InterPro" id="IPR056644">
    <property type="entry name" value="DUF7742"/>
</dbReference>
<organism evidence="2 3">
    <name type="scientific">Cereibacter ovatus</name>
    <dbReference type="NCBI Taxonomy" id="439529"/>
    <lineage>
        <taxon>Bacteria</taxon>
        <taxon>Pseudomonadati</taxon>
        <taxon>Pseudomonadota</taxon>
        <taxon>Alphaproteobacteria</taxon>
        <taxon>Rhodobacterales</taxon>
        <taxon>Paracoccaceae</taxon>
        <taxon>Cereibacter</taxon>
    </lineage>
</organism>